<organism evidence="2 3">
    <name type="scientific">Coccomyxa viridis</name>
    <dbReference type="NCBI Taxonomy" id="1274662"/>
    <lineage>
        <taxon>Eukaryota</taxon>
        <taxon>Viridiplantae</taxon>
        <taxon>Chlorophyta</taxon>
        <taxon>core chlorophytes</taxon>
        <taxon>Trebouxiophyceae</taxon>
        <taxon>Trebouxiophyceae incertae sedis</taxon>
        <taxon>Coccomyxaceae</taxon>
        <taxon>Coccomyxa</taxon>
    </lineage>
</organism>
<feature type="compositionally biased region" description="Basic and acidic residues" evidence="1">
    <location>
        <begin position="84"/>
        <end position="93"/>
    </location>
</feature>
<dbReference type="EMBL" id="CAUYUE010000011">
    <property type="protein sequence ID" value="CAK0784638.1"/>
    <property type="molecule type" value="Genomic_DNA"/>
</dbReference>
<feature type="compositionally biased region" description="Basic and acidic residues" evidence="1">
    <location>
        <begin position="366"/>
        <end position="379"/>
    </location>
</feature>
<feature type="compositionally biased region" description="Low complexity" evidence="1">
    <location>
        <begin position="383"/>
        <end position="410"/>
    </location>
</feature>
<protein>
    <recommendedName>
        <fullName evidence="4">DEK C-terminal domain-containing protein</fullName>
    </recommendedName>
</protein>
<comment type="caution">
    <text evidence="2">The sequence shown here is derived from an EMBL/GenBank/DDBJ whole genome shotgun (WGS) entry which is preliminary data.</text>
</comment>
<keyword evidence="3" id="KW-1185">Reference proteome</keyword>
<accession>A0AAV1IBB8</accession>
<dbReference type="PANTHER" id="PTHR13468:SF1">
    <property type="entry name" value="PROTEIN DEK"/>
    <property type="match status" value="1"/>
</dbReference>
<feature type="compositionally biased region" description="Basic and acidic residues" evidence="1">
    <location>
        <begin position="200"/>
        <end position="210"/>
    </location>
</feature>
<dbReference type="AlphaFoldDB" id="A0AAV1IBB8"/>
<dbReference type="GO" id="GO:0006325">
    <property type="term" value="P:chromatin organization"/>
    <property type="evidence" value="ECO:0007669"/>
    <property type="project" value="InterPro"/>
</dbReference>
<dbReference type="GO" id="GO:0005634">
    <property type="term" value="C:nucleus"/>
    <property type="evidence" value="ECO:0007669"/>
    <property type="project" value="TreeGrafter"/>
</dbReference>
<feature type="region of interest" description="Disordered" evidence="1">
    <location>
        <begin position="200"/>
        <end position="299"/>
    </location>
</feature>
<feature type="region of interest" description="Disordered" evidence="1">
    <location>
        <begin position="38"/>
        <end position="93"/>
    </location>
</feature>
<evidence type="ECO:0000313" key="3">
    <source>
        <dbReference type="Proteomes" id="UP001314263"/>
    </source>
</evidence>
<name>A0AAV1IBB8_9CHLO</name>
<feature type="compositionally biased region" description="Low complexity" evidence="1">
    <location>
        <begin position="227"/>
        <end position="238"/>
    </location>
</feature>
<dbReference type="PANTHER" id="PTHR13468">
    <property type="entry name" value="DEK PROTEIN"/>
    <property type="match status" value="1"/>
</dbReference>
<reference evidence="2 3" key="1">
    <citation type="submission" date="2023-10" db="EMBL/GenBank/DDBJ databases">
        <authorList>
            <person name="Maclean D."/>
            <person name="Macfadyen A."/>
        </authorList>
    </citation>
    <scope>NUCLEOTIDE SEQUENCE [LARGE SCALE GENOMIC DNA]</scope>
</reference>
<feature type="compositionally biased region" description="Low complexity" evidence="1">
    <location>
        <begin position="417"/>
        <end position="433"/>
    </location>
</feature>
<dbReference type="Proteomes" id="UP001314263">
    <property type="component" value="Unassembled WGS sequence"/>
</dbReference>
<proteinExistence type="predicted"/>
<dbReference type="InterPro" id="IPR044198">
    <property type="entry name" value="DEK"/>
</dbReference>
<dbReference type="GO" id="GO:2000779">
    <property type="term" value="P:regulation of double-strand break repair"/>
    <property type="evidence" value="ECO:0007669"/>
    <property type="project" value="TreeGrafter"/>
</dbReference>
<evidence type="ECO:0000256" key="1">
    <source>
        <dbReference type="SAM" id="MobiDB-lite"/>
    </source>
</evidence>
<evidence type="ECO:0008006" key="4">
    <source>
        <dbReference type="Google" id="ProtNLM"/>
    </source>
</evidence>
<evidence type="ECO:0000313" key="2">
    <source>
        <dbReference type="EMBL" id="CAK0784638.1"/>
    </source>
</evidence>
<dbReference type="GO" id="GO:0003677">
    <property type="term" value="F:DNA binding"/>
    <property type="evidence" value="ECO:0007669"/>
    <property type="project" value="InterPro"/>
</dbReference>
<sequence>MESQKRQVQSHNGKQILDSCHFFRLGAGPSWLAQITLKMPDPQPVSDVVPDESAKPKMAEPSTAPSSEPRARRERKQANFFTPDEPKSDGQRKVIPEGKGVKLSEIPNVAFHFSKVKGSLELMESIHHLLFKSKGKLSTRKKDIMAFSGLVYEDDADRSKYSERLGKWKLDDINKFMDLLDAAKVGALLDFLEKPEKVSDTDKAEKVAKAKEKKAKAKEKAEKTMETKLATKTKTPRSSAKKPASKAAAEKEEAPKSSAKRKVAPKEAPRKRTKRSMGEPKGDPEEAEDAEGPSDEELEAAIVEILKDAKDDFSIKDLLNKLQAKYNMSFKDRKPFLKEFATNYLKNKIEEKTEAPQETAAAAEEQAEKPEEEKAKAVETEADVAAEQPPEEAPAGEPAAGGAVAAPMDTAAEEPKAVAPAAEAAAPVEAPAAQLGTGAAPMEEDVVPSAVEDHSIKHLTAGEVPTSAAADTVMAAAVEKAVDAMDAAPQGIENGDTAPSIAKP</sequence>
<dbReference type="SUPFAM" id="SSF109715">
    <property type="entry name" value="DEK C-terminal domain"/>
    <property type="match status" value="1"/>
</dbReference>
<dbReference type="Gene3D" id="1.10.10.60">
    <property type="entry name" value="Homeodomain-like"/>
    <property type="match status" value="1"/>
</dbReference>
<feature type="region of interest" description="Disordered" evidence="1">
    <location>
        <begin position="349"/>
        <end position="441"/>
    </location>
</feature>
<dbReference type="GO" id="GO:0042393">
    <property type="term" value="F:histone binding"/>
    <property type="evidence" value="ECO:0007669"/>
    <property type="project" value="TreeGrafter"/>
</dbReference>
<gene>
    <name evidence="2" type="ORF">CVIRNUC_007842</name>
</gene>
<feature type="compositionally biased region" description="Basic and acidic residues" evidence="1">
    <location>
        <begin position="264"/>
        <end position="284"/>
    </location>
</feature>
<feature type="compositionally biased region" description="Acidic residues" evidence="1">
    <location>
        <begin position="285"/>
        <end position="299"/>
    </location>
</feature>